<sequence length="526" mass="56904">MHTSTQLLPLPLFLLLSVMPVCSAGVPPLGALLPPKQMEGWGWGGRAAMRWPSAGGDVQLVPHEGALRLEDGPSAFEGRLEVYHEGLWGTVCDDEIDAADADTLCSILLHQMTNKTSSLTSAAFYTQPPTHPFAAPFRPIWLDDLHCPNGSGTKTVLDCCRLDKEEETTWRSRWIMAFMGVGRRGGGGDVCEPIVWGKENCRGHEEDLWLKCHVDNTDWLPLTGLSSAVDPRSARCMADDQTTTQRPPKHHDPPHSSTSNGSTPFVLPPNVPPPPKSGPTATHNNTHTESTNGNTNRTSDGDGRAPEDHANHHVASSAVEAFRLVNGSHPHVGRLEVRINGRWGTVCLPHFDFASARVVCNSMSMTTRPFVNVYPWIASPSLPLAPPHMPAYQLALTCSGNETTLAACKGGLRKEEQMSSVAATTSMAVTLTNNRPDPAEQERRTRMPFRRPVQSAGQESGQAQGAGADTGLLLCSGHYFDVWVECGADGVGEAMDTDREERLQKPARAEEGADQSDRSVTLGDGP</sequence>
<evidence type="ECO:0000256" key="1">
    <source>
        <dbReference type="ARBA" id="ARBA00023157"/>
    </source>
</evidence>
<organism evidence="5 6">
    <name type="scientific">Vitrella brassicaformis (strain CCMP3155)</name>
    <dbReference type="NCBI Taxonomy" id="1169540"/>
    <lineage>
        <taxon>Eukaryota</taxon>
        <taxon>Sar</taxon>
        <taxon>Alveolata</taxon>
        <taxon>Colpodellida</taxon>
        <taxon>Vitrellaceae</taxon>
        <taxon>Vitrella</taxon>
    </lineage>
</organism>
<feature type="domain" description="SRCR" evidence="4">
    <location>
        <begin position="67"/>
        <end position="213"/>
    </location>
</feature>
<dbReference type="Pfam" id="PF00530">
    <property type="entry name" value="SRCR"/>
    <property type="match status" value="2"/>
</dbReference>
<keyword evidence="1" id="KW-1015">Disulfide bond</keyword>
<reference evidence="5" key="1">
    <citation type="submission" date="2014-11" db="EMBL/GenBank/DDBJ databases">
        <authorList>
            <person name="Zhu J."/>
            <person name="Qi W."/>
            <person name="Song R."/>
        </authorList>
    </citation>
    <scope>NUCLEOTIDE SEQUENCE [LARGE SCALE GENOMIC DNA]</scope>
</reference>
<dbReference type="Gene3D" id="3.10.250.10">
    <property type="entry name" value="SRCR-like domain"/>
    <property type="match status" value="2"/>
</dbReference>
<dbReference type="PROSITE" id="PS50287">
    <property type="entry name" value="SRCR_2"/>
    <property type="match status" value="2"/>
</dbReference>
<feature type="domain" description="SRCR" evidence="4">
    <location>
        <begin position="322"/>
        <end position="432"/>
    </location>
</feature>
<dbReference type="AlphaFoldDB" id="A0A0G4EG91"/>
<dbReference type="PRINTS" id="PR00258">
    <property type="entry name" value="SPERACTRCPTR"/>
</dbReference>
<dbReference type="OrthoDB" id="536948at2759"/>
<dbReference type="EMBL" id="CDMY01000226">
    <property type="protein sequence ID" value="CEL94727.1"/>
    <property type="molecule type" value="Genomic_DNA"/>
</dbReference>
<evidence type="ECO:0000313" key="5">
    <source>
        <dbReference type="EMBL" id="CEL94727.1"/>
    </source>
</evidence>
<dbReference type="GO" id="GO:0016020">
    <property type="term" value="C:membrane"/>
    <property type="evidence" value="ECO:0007669"/>
    <property type="project" value="InterPro"/>
</dbReference>
<name>A0A0G4EG91_VITBC</name>
<dbReference type="InParanoid" id="A0A0G4EG91"/>
<accession>A0A0G4EG91</accession>
<feature type="compositionally biased region" description="Polar residues" evidence="2">
    <location>
        <begin position="280"/>
        <end position="298"/>
    </location>
</feature>
<feature type="region of interest" description="Disordered" evidence="2">
    <location>
        <begin position="495"/>
        <end position="526"/>
    </location>
</feature>
<protein>
    <recommendedName>
        <fullName evidence="4">SRCR domain-containing protein</fullName>
    </recommendedName>
</protein>
<feature type="region of interest" description="Disordered" evidence="2">
    <location>
        <begin position="432"/>
        <end position="466"/>
    </location>
</feature>
<dbReference type="InterPro" id="IPR001190">
    <property type="entry name" value="SRCR"/>
</dbReference>
<dbReference type="Proteomes" id="UP000041254">
    <property type="component" value="Unassembled WGS sequence"/>
</dbReference>
<feature type="compositionally biased region" description="Basic and acidic residues" evidence="2">
    <location>
        <begin position="496"/>
        <end position="517"/>
    </location>
</feature>
<evidence type="ECO:0000256" key="3">
    <source>
        <dbReference type="SAM" id="SignalP"/>
    </source>
</evidence>
<feature type="compositionally biased region" description="Basic and acidic residues" evidence="2">
    <location>
        <begin position="299"/>
        <end position="311"/>
    </location>
</feature>
<dbReference type="PANTHER" id="PTHR48071">
    <property type="entry name" value="SRCR DOMAIN-CONTAINING PROTEIN"/>
    <property type="match status" value="1"/>
</dbReference>
<feature type="compositionally biased region" description="Pro residues" evidence="2">
    <location>
        <begin position="266"/>
        <end position="277"/>
    </location>
</feature>
<dbReference type="InterPro" id="IPR036772">
    <property type="entry name" value="SRCR-like_dom_sf"/>
</dbReference>
<keyword evidence="6" id="KW-1185">Reference proteome</keyword>
<proteinExistence type="predicted"/>
<feature type="signal peptide" evidence="3">
    <location>
        <begin position="1"/>
        <end position="24"/>
    </location>
</feature>
<dbReference type="SUPFAM" id="SSF56487">
    <property type="entry name" value="SRCR-like"/>
    <property type="match status" value="2"/>
</dbReference>
<dbReference type="VEuPathDB" id="CryptoDB:Vbra_11661"/>
<evidence type="ECO:0000259" key="4">
    <source>
        <dbReference type="PROSITE" id="PS50287"/>
    </source>
</evidence>
<keyword evidence="3" id="KW-0732">Signal</keyword>
<dbReference type="PANTHER" id="PTHR48071:SF28">
    <property type="entry name" value="SRCR DOMAIN-CONTAINING PROTEIN"/>
    <property type="match status" value="1"/>
</dbReference>
<gene>
    <name evidence="5" type="ORF">Vbra_11661</name>
</gene>
<feature type="region of interest" description="Disordered" evidence="2">
    <location>
        <begin position="231"/>
        <end position="312"/>
    </location>
</feature>
<feature type="chain" id="PRO_5005187080" description="SRCR domain-containing protein" evidence="3">
    <location>
        <begin position="25"/>
        <end position="526"/>
    </location>
</feature>
<dbReference type="STRING" id="1169540.A0A0G4EG91"/>
<dbReference type="SMART" id="SM00202">
    <property type="entry name" value="SR"/>
    <property type="match status" value="2"/>
</dbReference>
<evidence type="ECO:0000313" key="6">
    <source>
        <dbReference type="Proteomes" id="UP000041254"/>
    </source>
</evidence>
<feature type="compositionally biased region" description="Low complexity" evidence="2">
    <location>
        <begin position="454"/>
        <end position="466"/>
    </location>
</feature>
<evidence type="ECO:0000256" key="2">
    <source>
        <dbReference type="SAM" id="MobiDB-lite"/>
    </source>
</evidence>